<keyword evidence="3" id="KW-1185">Reference proteome</keyword>
<dbReference type="EMBL" id="CATNWA010010570">
    <property type="protein sequence ID" value="CAI9560123.1"/>
    <property type="molecule type" value="Genomic_DNA"/>
</dbReference>
<comment type="caution">
    <text evidence="2">The sequence shown here is derived from an EMBL/GenBank/DDBJ whole genome shotgun (WGS) entry which is preliminary data.</text>
</comment>
<sequence length="76" mass="8299">MDPVDGAEEDQAKKSPEDEAQSGPAEVPKEQEGFFNLLSHVQGARGWMSSDAASKLCTAKWIQMQKIALQSPLLLK</sequence>
<evidence type="ECO:0000313" key="2">
    <source>
        <dbReference type="EMBL" id="CAI9560123.1"/>
    </source>
</evidence>
<accession>A0ABN9CJ06</accession>
<dbReference type="Proteomes" id="UP001162483">
    <property type="component" value="Unassembled WGS sequence"/>
</dbReference>
<gene>
    <name evidence="2" type="ORF">SPARVUS_LOCUS5186328</name>
</gene>
<reference evidence="2" key="1">
    <citation type="submission" date="2023-05" db="EMBL/GenBank/DDBJ databases">
        <authorList>
            <person name="Stuckert A."/>
        </authorList>
    </citation>
    <scope>NUCLEOTIDE SEQUENCE</scope>
</reference>
<evidence type="ECO:0000256" key="1">
    <source>
        <dbReference type="SAM" id="MobiDB-lite"/>
    </source>
</evidence>
<protein>
    <submittedName>
        <fullName evidence="2">Uncharacterized protein</fullName>
    </submittedName>
</protein>
<evidence type="ECO:0000313" key="3">
    <source>
        <dbReference type="Proteomes" id="UP001162483"/>
    </source>
</evidence>
<feature type="region of interest" description="Disordered" evidence="1">
    <location>
        <begin position="1"/>
        <end position="33"/>
    </location>
</feature>
<organism evidence="2 3">
    <name type="scientific">Staurois parvus</name>
    <dbReference type="NCBI Taxonomy" id="386267"/>
    <lineage>
        <taxon>Eukaryota</taxon>
        <taxon>Metazoa</taxon>
        <taxon>Chordata</taxon>
        <taxon>Craniata</taxon>
        <taxon>Vertebrata</taxon>
        <taxon>Euteleostomi</taxon>
        <taxon>Amphibia</taxon>
        <taxon>Batrachia</taxon>
        <taxon>Anura</taxon>
        <taxon>Neobatrachia</taxon>
        <taxon>Ranoidea</taxon>
        <taxon>Ranidae</taxon>
        <taxon>Staurois</taxon>
    </lineage>
</organism>
<proteinExistence type="predicted"/>
<name>A0ABN9CJ06_9NEOB</name>